<evidence type="ECO:0000256" key="1">
    <source>
        <dbReference type="SAM" id="Coils"/>
    </source>
</evidence>
<name>I7MHU2_TETTS</name>
<keyword evidence="3" id="KW-0472">Membrane</keyword>
<dbReference type="SUPFAM" id="SSF52047">
    <property type="entry name" value="RNI-like"/>
    <property type="match status" value="2"/>
</dbReference>
<feature type="compositionally biased region" description="Low complexity" evidence="2">
    <location>
        <begin position="583"/>
        <end position="593"/>
    </location>
</feature>
<dbReference type="Gene3D" id="3.80.10.10">
    <property type="entry name" value="Ribonuclease Inhibitor"/>
    <property type="match status" value="2"/>
</dbReference>
<evidence type="ECO:0000313" key="5">
    <source>
        <dbReference type="Proteomes" id="UP000009168"/>
    </source>
</evidence>
<proteinExistence type="predicted"/>
<feature type="transmembrane region" description="Helical" evidence="3">
    <location>
        <begin position="115"/>
        <end position="137"/>
    </location>
</feature>
<reference evidence="5" key="1">
    <citation type="journal article" date="2006" name="PLoS Biol.">
        <title>Macronuclear genome sequence of the ciliate Tetrahymena thermophila, a model eukaryote.</title>
        <authorList>
            <person name="Eisen J.A."/>
            <person name="Coyne R.S."/>
            <person name="Wu M."/>
            <person name="Wu D."/>
            <person name="Thiagarajan M."/>
            <person name="Wortman J.R."/>
            <person name="Badger J.H."/>
            <person name="Ren Q."/>
            <person name="Amedeo P."/>
            <person name="Jones K.M."/>
            <person name="Tallon L.J."/>
            <person name="Delcher A.L."/>
            <person name="Salzberg S.L."/>
            <person name="Silva J.C."/>
            <person name="Haas B.J."/>
            <person name="Majoros W.H."/>
            <person name="Farzad M."/>
            <person name="Carlton J.M."/>
            <person name="Smith R.K. Jr."/>
            <person name="Garg J."/>
            <person name="Pearlman R.E."/>
            <person name="Karrer K.M."/>
            <person name="Sun L."/>
            <person name="Manning G."/>
            <person name="Elde N.C."/>
            <person name="Turkewitz A.P."/>
            <person name="Asai D.J."/>
            <person name="Wilkes D.E."/>
            <person name="Wang Y."/>
            <person name="Cai H."/>
            <person name="Collins K."/>
            <person name="Stewart B.A."/>
            <person name="Lee S.R."/>
            <person name="Wilamowska K."/>
            <person name="Weinberg Z."/>
            <person name="Ruzzo W.L."/>
            <person name="Wloga D."/>
            <person name="Gaertig J."/>
            <person name="Frankel J."/>
            <person name="Tsao C.-C."/>
            <person name="Gorovsky M.A."/>
            <person name="Keeling P.J."/>
            <person name="Waller R.F."/>
            <person name="Patron N.J."/>
            <person name="Cherry J.M."/>
            <person name="Stover N.A."/>
            <person name="Krieger C.J."/>
            <person name="del Toro C."/>
            <person name="Ryder H.F."/>
            <person name="Williamson S.C."/>
            <person name="Barbeau R.A."/>
            <person name="Hamilton E.P."/>
            <person name="Orias E."/>
        </authorList>
    </citation>
    <scope>NUCLEOTIDE SEQUENCE [LARGE SCALE GENOMIC DNA]</scope>
    <source>
        <strain evidence="5">SB210</strain>
    </source>
</reference>
<keyword evidence="5" id="KW-1185">Reference proteome</keyword>
<feature type="coiled-coil region" evidence="1">
    <location>
        <begin position="158"/>
        <end position="189"/>
    </location>
</feature>
<evidence type="ECO:0000256" key="3">
    <source>
        <dbReference type="SAM" id="Phobius"/>
    </source>
</evidence>
<keyword evidence="3" id="KW-1133">Transmembrane helix</keyword>
<feature type="region of interest" description="Disordered" evidence="2">
    <location>
        <begin position="565"/>
        <end position="612"/>
    </location>
</feature>
<dbReference type="InParanoid" id="I7MHU2"/>
<dbReference type="EMBL" id="GG662495">
    <property type="protein sequence ID" value="EAS03275.2"/>
    <property type="molecule type" value="Genomic_DNA"/>
</dbReference>
<gene>
    <name evidence="4" type="ORF">TTHERM_00537100</name>
</gene>
<feature type="compositionally biased region" description="Basic and acidic residues" evidence="2">
    <location>
        <begin position="565"/>
        <end position="582"/>
    </location>
</feature>
<evidence type="ECO:0000256" key="2">
    <source>
        <dbReference type="SAM" id="MobiDB-lite"/>
    </source>
</evidence>
<feature type="transmembrane region" description="Helical" evidence="3">
    <location>
        <begin position="516"/>
        <end position="541"/>
    </location>
</feature>
<feature type="compositionally biased region" description="Basic and acidic residues" evidence="2">
    <location>
        <begin position="255"/>
        <end position="264"/>
    </location>
</feature>
<evidence type="ECO:0000313" key="4">
    <source>
        <dbReference type="EMBL" id="EAS03275.2"/>
    </source>
</evidence>
<organism evidence="4 5">
    <name type="scientific">Tetrahymena thermophila (strain SB210)</name>
    <dbReference type="NCBI Taxonomy" id="312017"/>
    <lineage>
        <taxon>Eukaryota</taxon>
        <taxon>Sar</taxon>
        <taxon>Alveolata</taxon>
        <taxon>Ciliophora</taxon>
        <taxon>Intramacronucleata</taxon>
        <taxon>Oligohymenophorea</taxon>
        <taxon>Hymenostomatida</taxon>
        <taxon>Tetrahymenina</taxon>
        <taxon>Tetrahymenidae</taxon>
        <taxon>Tetrahymena</taxon>
    </lineage>
</organism>
<protein>
    <submittedName>
        <fullName evidence="4">Transmembrane protein, putative</fullName>
    </submittedName>
</protein>
<feature type="transmembrane region" description="Helical" evidence="3">
    <location>
        <begin position="45"/>
        <end position="65"/>
    </location>
</feature>
<accession>I7MHU2</accession>
<sequence length="1337" mass="156610">MRDFSKGFKILVFSFKIILGVLDKISNIVYFCYQPFKFNQIREAMLFFILLSPIIQSVAWSILLAQMRVDIPKPLKMNRVKQSTSVLSFVCNLLISVVEYNVKLLFQIVKYLPQSVMITLLQQIKIFPFCLFGYTYFKYQAILTRDLMKNLAPHLFLFQQIEEEEEQEKKLMKENNNNNNNQIVELKHEQISPKMVSKSINKSISSINISPESSSSPRKIINLKQAFQQEEKPGSQQIPININLDLKNKGSSQRIDSELDDSKNLHNPFLSKSPTNNDQLYQKYFNQNIFQTKKLLNQNSPLKKPHESIDLQNTFGNSVLLMQNQQRKESISSPTRKKNNHQLVAQNTDFFDEDNMHQMRRRATSIKKKGFDKSIQNITQLLKYNNQQQQQIIHHQQQVQQQEVTRKRGISILKRENLNQPNNAALHLQNQQVIPENEAENDQETNDKVFNETDLLLDANIQPTFDTLIQDHNLEQFLLITDVIEAMFEALPMTVIQFINNGINDSWKLSNGTYNLFIYFSFFTSLITIFLHGISLINILYDENIKIFYFTLQFLQKFQMNNNDDKSQTYESDSTDKNKQNSDNKNNNNNQQANEEENKNENLKNIKKKNSKKKAEGFGRIFPMRAEVKLDNLMQLNKLSILRQQASEEIKSLQLFYNGYRYQSQKIINTISKALDKIKFLNKLIIEFDDNFYQKEISPLINKILTEQNNLNNLQISYYGNQMSKEEAYNIYRMINSWHLKIQDTAEDILFQNNSIFIWRCYKLKQVYPNDLYEVFQDRFEALFDTSPSEKYIVEIVLPEKEFNEQECEEFLQTMAEWENLQHLQLIYRSMPRKYESQMNYYVSNSQNLQSCLLVSGKNGLIYNKGYNLQLDKNKNYLQIENRSFIFNYDALKFIFDKNINLILKLQLEEITLNFENQNENENYFKEYHVQSLMKFVQEYKGLVSLNLNLRNNNITPITSESIGQCIHNLSSLIDIELNFSDNRFGAIGVNNIFKFFDKNSRKFRKISINLCRNLIQNEGVGHLIKFLNNQTQKLVILEIQKLNNNNNIGISTSFIESKKDIFLEYLSLDLSNNRFKSDLLDHLLKVISSLIHIKSLELKLNGNIIDIQTEFNFSLLKELNKLGLTFWCNNFSDQSLCNLFKSMRSIKQLEELTFEVVSNNMSDKIQQFQGHLDHLNTLKKLDLVYSKNGKNLTRFKDFDLTLLEIRHLEEFTVDLSNCNFGLAGVTELVKNLYFLSSILKIDLNFSENLEFNDECTNAILGSISSLPQLKILVLNFQKTSITDRTVEAIFKKIVGMTTLRSVTVDFIDNKTTQAAMKYIVDGLLKSNHIQHPQFRI</sequence>
<dbReference type="RefSeq" id="XP_001023520.2">
    <property type="nucleotide sequence ID" value="XM_001023520.2"/>
</dbReference>
<dbReference type="InterPro" id="IPR032675">
    <property type="entry name" value="LRR_dom_sf"/>
</dbReference>
<feature type="region of interest" description="Disordered" evidence="2">
    <location>
        <begin position="253"/>
        <end position="277"/>
    </location>
</feature>
<keyword evidence="1" id="KW-0175">Coiled coil</keyword>
<feature type="transmembrane region" description="Helical" evidence="3">
    <location>
        <begin position="86"/>
        <end position="109"/>
    </location>
</feature>
<dbReference type="GeneID" id="7842664"/>
<dbReference type="OrthoDB" id="327713at2759"/>
<dbReference type="KEGG" id="tet:TTHERM_00537100"/>
<dbReference type="Proteomes" id="UP000009168">
    <property type="component" value="Unassembled WGS sequence"/>
</dbReference>
<keyword evidence="3 4" id="KW-0812">Transmembrane</keyword>
<feature type="transmembrane region" description="Helical" evidence="3">
    <location>
        <begin position="12"/>
        <end position="33"/>
    </location>
</feature>